<accession>A0A644YW58</accession>
<dbReference type="SUPFAM" id="SSF53756">
    <property type="entry name" value="UDP-Glycosyltransferase/glycogen phosphorylase"/>
    <property type="match status" value="1"/>
</dbReference>
<evidence type="ECO:0000313" key="4">
    <source>
        <dbReference type="EMBL" id="MPM32559.1"/>
    </source>
</evidence>
<dbReference type="CDD" id="cd03801">
    <property type="entry name" value="GT4_PimA-like"/>
    <property type="match status" value="1"/>
</dbReference>
<evidence type="ECO:0000256" key="1">
    <source>
        <dbReference type="ARBA" id="ARBA00022676"/>
    </source>
</evidence>
<reference evidence="4" key="1">
    <citation type="submission" date="2019-08" db="EMBL/GenBank/DDBJ databases">
        <authorList>
            <person name="Kucharzyk K."/>
            <person name="Murdoch R.W."/>
            <person name="Higgins S."/>
            <person name="Loffler F."/>
        </authorList>
    </citation>
    <scope>NUCLEOTIDE SEQUENCE</scope>
</reference>
<keyword evidence="2 4" id="KW-0808">Transferase</keyword>
<keyword evidence="1 4" id="KW-0328">Glycosyltransferase</keyword>
<sequence length="210" mass="23382">MALGRPVKRKGFSWFLKSVMPNLNKNICLLMVGPMKTKYSFFENAWQATPHGINRCIQLMLGSASDAREVGEQLKLQDNVFHLGSLPRPDLLQVLSLADLFIMPNISVPGDIEGFGLVALEASIRGTFVIASGIEGITDAVTDSKNGCLLPSENASVWIDKIHELLSDKEELNTVSKQGKEFTREHYSWEIMVNGYRAVFDRLIDHSSND</sequence>
<dbReference type="PANTHER" id="PTHR12526">
    <property type="entry name" value="GLYCOSYLTRANSFERASE"/>
    <property type="match status" value="1"/>
</dbReference>
<proteinExistence type="predicted"/>
<name>A0A644YW58_9ZZZZ</name>
<protein>
    <submittedName>
        <fullName evidence="4">D-inositol-3-phosphate glycosyltransferase</fullName>
        <ecNumber evidence="4">2.4.1.250</ecNumber>
    </submittedName>
</protein>
<dbReference type="Gene3D" id="3.40.50.2000">
    <property type="entry name" value="Glycogen Phosphorylase B"/>
    <property type="match status" value="1"/>
</dbReference>
<dbReference type="PANTHER" id="PTHR12526:SF510">
    <property type="entry name" value="D-INOSITOL 3-PHOSPHATE GLYCOSYLTRANSFERASE"/>
    <property type="match status" value="1"/>
</dbReference>
<dbReference type="AlphaFoldDB" id="A0A644YW58"/>
<evidence type="ECO:0000256" key="2">
    <source>
        <dbReference type="ARBA" id="ARBA00022679"/>
    </source>
</evidence>
<gene>
    <name evidence="4" type="primary">mshA_64</name>
    <name evidence="4" type="ORF">SDC9_79123</name>
</gene>
<dbReference type="EC" id="2.4.1.250" evidence="4"/>
<dbReference type="EMBL" id="VSSQ01006396">
    <property type="protein sequence ID" value="MPM32559.1"/>
    <property type="molecule type" value="Genomic_DNA"/>
</dbReference>
<feature type="domain" description="Glycosyl transferase family 1" evidence="3">
    <location>
        <begin position="4"/>
        <end position="181"/>
    </location>
</feature>
<dbReference type="GO" id="GO:0102710">
    <property type="term" value="F:D-inositol-3-phosphate glycosyltransferase activity"/>
    <property type="evidence" value="ECO:0007669"/>
    <property type="project" value="UniProtKB-EC"/>
</dbReference>
<comment type="caution">
    <text evidence="4">The sequence shown here is derived from an EMBL/GenBank/DDBJ whole genome shotgun (WGS) entry which is preliminary data.</text>
</comment>
<evidence type="ECO:0000259" key="3">
    <source>
        <dbReference type="Pfam" id="PF00534"/>
    </source>
</evidence>
<organism evidence="4">
    <name type="scientific">bioreactor metagenome</name>
    <dbReference type="NCBI Taxonomy" id="1076179"/>
    <lineage>
        <taxon>unclassified sequences</taxon>
        <taxon>metagenomes</taxon>
        <taxon>ecological metagenomes</taxon>
    </lineage>
</organism>
<dbReference type="Pfam" id="PF00534">
    <property type="entry name" value="Glycos_transf_1"/>
    <property type="match status" value="1"/>
</dbReference>
<dbReference type="InterPro" id="IPR001296">
    <property type="entry name" value="Glyco_trans_1"/>
</dbReference>